<comment type="caution">
    <text evidence="2">The sequence shown here is derived from an EMBL/GenBank/DDBJ whole genome shotgun (WGS) entry which is preliminary data.</text>
</comment>
<gene>
    <name evidence="2" type="ORF">HAX54_009064</name>
</gene>
<feature type="compositionally biased region" description="Basic and acidic residues" evidence="1">
    <location>
        <begin position="86"/>
        <end position="107"/>
    </location>
</feature>
<reference evidence="2 3" key="1">
    <citation type="journal article" date="2021" name="BMC Genomics">
        <title>Datura genome reveals duplications of psychoactive alkaloid biosynthetic genes and high mutation rate following tissue culture.</title>
        <authorList>
            <person name="Rajewski A."/>
            <person name="Carter-House D."/>
            <person name="Stajich J."/>
            <person name="Litt A."/>
        </authorList>
    </citation>
    <scope>NUCLEOTIDE SEQUENCE [LARGE SCALE GENOMIC DNA]</scope>
    <source>
        <strain evidence="2">AR-01</strain>
    </source>
</reference>
<organism evidence="2 3">
    <name type="scientific">Datura stramonium</name>
    <name type="common">Jimsonweed</name>
    <name type="synonym">Common thornapple</name>
    <dbReference type="NCBI Taxonomy" id="4076"/>
    <lineage>
        <taxon>Eukaryota</taxon>
        <taxon>Viridiplantae</taxon>
        <taxon>Streptophyta</taxon>
        <taxon>Embryophyta</taxon>
        <taxon>Tracheophyta</taxon>
        <taxon>Spermatophyta</taxon>
        <taxon>Magnoliopsida</taxon>
        <taxon>eudicotyledons</taxon>
        <taxon>Gunneridae</taxon>
        <taxon>Pentapetalae</taxon>
        <taxon>asterids</taxon>
        <taxon>lamiids</taxon>
        <taxon>Solanales</taxon>
        <taxon>Solanaceae</taxon>
        <taxon>Solanoideae</taxon>
        <taxon>Datureae</taxon>
        <taxon>Datura</taxon>
    </lineage>
</organism>
<evidence type="ECO:0000313" key="3">
    <source>
        <dbReference type="Proteomes" id="UP000823775"/>
    </source>
</evidence>
<keyword evidence="3" id="KW-1185">Reference proteome</keyword>
<evidence type="ECO:0000313" key="2">
    <source>
        <dbReference type="EMBL" id="MCD7469814.1"/>
    </source>
</evidence>
<dbReference type="EMBL" id="JACEIK010001488">
    <property type="protein sequence ID" value="MCD7469814.1"/>
    <property type="molecule type" value="Genomic_DNA"/>
</dbReference>
<evidence type="ECO:0000256" key="1">
    <source>
        <dbReference type="SAM" id="MobiDB-lite"/>
    </source>
</evidence>
<accession>A0ABS8TEE9</accession>
<sequence>MEAGCFPAIGNFAGKRKRKKRVGGRGDGSWVVWWSGLLVRRGKRGGCGIGRLPVVILFPVVGRSGRRKKKRERGQAAAVCGAAASGDERERGMRYGRPERGKREEGSGVRWGFAGAAERRRRRVSTVGRR</sequence>
<protein>
    <submittedName>
        <fullName evidence="2">Uncharacterized protein</fullName>
    </submittedName>
</protein>
<dbReference type="Proteomes" id="UP000823775">
    <property type="component" value="Unassembled WGS sequence"/>
</dbReference>
<name>A0ABS8TEE9_DATST</name>
<feature type="region of interest" description="Disordered" evidence="1">
    <location>
        <begin position="65"/>
        <end position="108"/>
    </location>
</feature>
<proteinExistence type="predicted"/>